<name>A0ABS4CF79_9ENTE</name>
<dbReference type="Gene3D" id="1.10.10.10">
    <property type="entry name" value="Winged helix-like DNA-binding domain superfamily/Winged helix DNA-binding domain"/>
    <property type="match status" value="1"/>
</dbReference>
<dbReference type="Pfam" id="PF01047">
    <property type="entry name" value="MarR"/>
    <property type="match status" value="1"/>
</dbReference>
<comment type="caution">
    <text evidence="3">The sequence shown here is derived from an EMBL/GenBank/DDBJ whole genome shotgun (WGS) entry which is preliminary data.</text>
</comment>
<feature type="domain" description="HTH marR-type" evidence="2">
    <location>
        <begin position="5"/>
        <end position="135"/>
    </location>
</feature>
<organism evidence="3 4">
    <name type="scientific">Enterococcus larvae</name>
    <dbReference type="NCBI Taxonomy" id="2794352"/>
    <lineage>
        <taxon>Bacteria</taxon>
        <taxon>Bacillati</taxon>
        <taxon>Bacillota</taxon>
        <taxon>Bacilli</taxon>
        <taxon>Lactobacillales</taxon>
        <taxon>Enterococcaceae</taxon>
        <taxon>Enterococcus</taxon>
    </lineage>
</organism>
<dbReference type="InterPro" id="IPR036390">
    <property type="entry name" value="WH_DNA-bd_sf"/>
</dbReference>
<dbReference type="InterPro" id="IPR039422">
    <property type="entry name" value="MarR/SlyA-like"/>
</dbReference>
<dbReference type="SUPFAM" id="SSF46785">
    <property type="entry name" value="Winged helix' DNA-binding domain"/>
    <property type="match status" value="1"/>
</dbReference>
<dbReference type="PANTHER" id="PTHR33164">
    <property type="entry name" value="TRANSCRIPTIONAL REGULATOR, MARR FAMILY"/>
    <property type="match status" value="1"/>
</dbReference>
<sequence length="238" mass="28172">MSDYTEELLKNLSIVGTAGSRLINTAMLKKNAPTQQLVLDLLLEEDGMTQGVLAEILDIRPSSLTEILKKLEQRGEIERREDPNDKRIKQVFITEVGRKKANPVKHNQNRSEEFFAGLSDDEQQELNQLLNKVKNGWGEDFCDLSDFPKLPFEMLGSMKEFREQFMKEFAGKDIRNMSPHERKEFKKEMREMKHMMRRQFDRRGFRRQDFDAFYKEGTRGRNCTDQQDKHEDSEWDNW</sequence>
<dbReference type="Proteomes" id="UP000673375">
    <property type="component" value="Unassembled WGS sequence"/>
</dbReference>
<dbReference type="RefSeq" id="WP_209555587.1">
    <property type="nucleotide sequence ID" value="NZ_JAEDXU010000001.1"/>
</dbReference>
<dbReference type="SMART" id="SM00347">
    <property type="entry name" value="HTH_MARR"/>
    <property type="match status" value="1"/>
</dbReference>
<evidence type="ECO:0000313" key="3">
    <source>
        <dbReference type="EMBL" id="MBP1044786.1"/>
    </source>
</evidence>
<dbReference type="PANTHER" id="PTHR33164:SF43">
    <property type="entry name" value="HTH-TYPE TRANSCRIPTIONAL REPRESSOR YETL"/>
    <property type="match status" value="1"/>
</dbReference>
<proteinExistence type="predicted"/>
<dbReference type="EMBL" id="JAEDXU010000001">
    <property type="protein sequence ID" value="MBP1044786.1"/>
    <property type="molecule type" value="Genomic_DNA"/>
</dbReference>
<dbReference type="PROSITE" id="PS50995">
    <property type="entry name" value="HTH_MARR_2"/>
    <property type="match status" value="1"/>
</dbReference>
<feature type="region of interest" description="Disordered" evidence="1">
    <location>
        <begin position="217"/>
        <end position="238"/>
    </location>
</feature>
<reference evidence="3 4" key="1">
    <citation type="submission" date="2020-12" db="EMBL/GenBank/DDBJ databases">
        <title>Vagococcus allomyrinae sp. nov. and Enterococcus lavae sp. nov., isolated from the larvae of Allomyrina dichotoma.</title>
        <authorList>
            <person name="Lee S.D."/>
        </authorList>
    </citation>
    <scope>NUCLEOTIDE SEQUENCE [LARGE SCALE GENOMIC DNA]</scope>
    <source>
        <strain evidence="3 4">BWM-S5</strain>
    </source>
</reference>
<evidence type="ECO:0000313" key="4">
    <source>
        <dbReference type="Proteomes" id="UP000673375"/>
    </source>
</evidence>
<gene>
    <name evidence="3" type="ORF">I6N96_00735</name>
</gene>
<protein>
    <submittedName>
        <fullName evidence="3">MarR family transcriptional regulator</fullName>
    </submittedName>
</protein>
<evidence type="ECO:0000256" key="1">
    <source>
        <dbReference type="SAM" id="MobiDB-lite"/>
    </source>
</evidence>
<dbReference type="InterPro" id="IPR036388">
    <property type="entry name" value="WH-like_DNA-bd_sf"/>
</dbReference>
<accession>A0ABS4CF79</accession>
<dbReference type="PRINTS" id="PR00598">
    <property type="entry name" value="HTHMARR"/>
</dbReference>
<keyword evidence="4" id="KW-1185">Reference proteome</keyword>
<evidence type="ECO:0000259" key="2">
    <source>
        <dbReference type="PROSITE" id="PS50995"/>
    </source>
</evidence>
<dbReference type="InterPro" id="IPR000835">
    <property type="entry name" value="HTH_MarR-typ"/>
</dbReference>